<dbReference type="PANTHER" id="PTHR43105:SF10">
    <property type="entry name" value="NADH-QUINONE OXIDOREDUCTASE SUBUNIT G"/>
    <property type="match status" value="1"/>
</dbReference>
<dbReference type="PROSITE" id="PS51669">
    <property type="entry name" value="4FE4S_MOW_BIS_MGD"/>
    <property type="match status" value="1"/>
</dbReference>
<dbReference type="InterPro" id="IPR050123">
    <property type="entry name" value="Prok_molybdopt-oxidoreductase"/>
</dbReference>
<dbReference type="Gene3D" id="2.20.25.90">
    <property type="entry name" value="ADC-like domains"/>
    <property type="match status" value="1"/>
</dbReference>
<dbReference type="Pfam" id="PF00384">
    <property type="entry name" value="Molybdopterin"/>
    <property type="match status" value="1"/>
</dbReference>
<dbReference type="SUPFAM" id="SSF53706">
    <property type="entry name" value="Formate dehydrogenase/DMSO reductase, domains 1-3"/>
    <property type="match status" value="1"/>
</dbReference>
<keyword evidence="2" id="KW-0479">Metal-binding</keyword>
<feature type="region of interest" description="Disordered" evidence="5">
    <location>
        <begin position="725"/>
        <end position="756"/>
    </location>
</feature>
<dbReference type="Pfam" id="PF04879">
    <property type="entry name" value="Molybdop_Fe4S4"/>
    <property type="match status" value="1"/>
</dbReference>
<evidence type="ECO:0000313" key="7">
    <source>
        <dbReference type="EMBL" id="MFC4136314.1"/>
    </source>
</evidence>
<evidence type="ECO:0000259" key="6">
    <source>
        <dbReference type="PROSITE" id="PS51669"/>
    </source>
</evidence>
<accession>A0ABV8M145</accession>
<dbReference type="PROSITE" id="PS00551">
    <property type="entry name" value="MOLYBDOPTERIN_PROK_1"/>
    <property type="match status" value="1"/>
</dbReference>
<feature type="region of interest" description="Disordered" evidence="5">
    <location>
        <begin position="362"/>
        <end position="384"/>
    </location>
</feature>
<dbReference type="Pfam" id="PF01568">
    <property type="entry name" value="Molydop_binding"/>
    <property type="match status" value="1"/>
</dbReference>
<sequence>MSVDPSVTPPGTRNFRDAGGLPADAWRALYGNETLVPTHCCFCGVQCGMYLRVRDGKVFGVEPRNHDINRMRLCPKGLNAYQQVNHPDRLTVPLLRTSRDAELRAVSWDDALDYTVDRIQAIQAEHGVDAFGMLGGASLFTEKTYLVGKFARVALKTRHVDYNGRLCMVSAAGANKLSFGIDRAANPFADILLSDCLLIAGSNVGECFPVMTQYLWGARDRGAKLIVVDPRETSVARTADIHVALRPGTDSAFFNAVLHVVIREGLGDQEYVDEHTTGWAELAETVQGYPPERAAEICGIPAEQVEQVARMFATAPRAMAWHARGIEHHTQGVENCLTVINLCVATGNLGKPGAGYGTITGQGNGQGGREHGQKSDLLPGGRSINDPVHRRQIAEIWGIEESELPQAGTSMMEMVHQMSRGEIRGLFGMCNNPFVSLPNYDVVKAGYDSLAFHAQCDFFLSETAANAHVVFPVTTWAEDDGVMANAEARVVRHRKAQEPPSGVRTDTWVLCELARRLGVGDKFAFTSSVDVFSELRIASRGTVNDYYGITYERIDETGGIAWPCPEVDHPGTPRLFEDGRSYHADGKIHLQPVEWHPPADPYDDDFPMRLTTGRTVAHFLSGNQTRRLGGLVEQTPRPWVEIHPSHGYANGDAVTVVTRRGEATFPALVTEAIRPDTVFVPYHWPFPVAANALTIDALDPRSKIPEYKVCACRLERAAAVVDVPAPPMPPGREAYPAAQAARSDPNPPTSSQGRGF</sequence>
<comment type="caution">
    <text evidence="7">The sequence shown here is derived from an EMBL/GenBank/DDBJ whole genome shotgun (WGS) entry which is preliminary data.</text>
</comment>
<proteinExistence type="predicted"/>
<evidence type="ECO:0000256" key="4">
    <source>
        <dbReference type="ARBA" id="ARBA00023014"/>
    </source>
</evidence>
<dbReference type="RefSeq" id="WP_253751076.1">
    <property type="nucleotide sequence ID" value="NZ_JAMZDZ010000001.1"/>
</dbReference>
<dbReference type="Proteomes" id="UP001595816">
    <property type="component" value="Unassembled WGS sequence"/>
</dbReference>
<dbReference type="PANTHER" id="PTHR43105">
    <property type="entry name" value="RESPIRATORY NITRATE REDUCTASE"/>
    <property type="match status" value="1"/>
</dbReference>
<evidence type="ECO:0000256" key="2">
    <source>
        <dbReference type="ARBA" id="ARBA00022723"/>
    </source>
</evidence>
<dbReference type="Gene3D" id="2.40.40.20">
    <property type="match status" value="1"/>
</dbReference>
<gene>
    <name evidence="7" type="ORF">ACFOZ4_37395</name>
</gene>
<evidence type="ECO:0000256" key="3">
    <source>
        <dbReference type="ARBA" id="ARBA00023004"/>
    </source>
</evidence>
<reference evidence="8" key="1">
    <citation type="journal article" date="2019" name="Int. J. Syst. Evol. Microbiol.">
        <title>The Global Catalogue of Microorganisms (GCM) 10K type strain sequencing project: providing services to taxonomists for standard genome sequencing and annotation.</title>
        <authorList>
            <consortium name="The Broad Institute Genomics Platform"/>
            <consortium name="The Broad Institute Genome Sequencing Center for Infectious Disease"/>
            <person name="Wu L."/>
            <person name="Ma J."/>
        </authorList>
    </citation>
    <scope>NUCLEOTIDE SEQUENCE [LARGE SCALE GENOMIC DNA]</scope>
    <source>
        <strain evidence="8">CGMCC 4.7289</strain>
    </source>
</reference>
<evidence type="ECO:0000313" key="8">
    <source>
        <dbReference type="Proteomes" id="UP001595816"/>
    </source>
</evidence>
<dbReference type="SUPFAM" id="SSF50692">
    <property type="entry name" value="ADC-like"/>
    <property type="match status" value="1"/>
</dbReference>
<dbReference type="SMART" id="SM00926">
    <property type="entry name" value="Molybdop_Fe4S4"/>
    <property type="match status" value="1"/>
</dbReference>
<dbReference type="Gene3D" id="3.40.228.10">
    <property type="entry name" value="Dimethylsulfoxide Reductase, domain 2"/>
    <property type="match status" value="1"/>
</dbReference>
<evidence type="ECO:0000256" key="1">
    <source>
        <dbReference type="ARBA" id="ARBA00022485"/>
    </source>
</evidence>
<dbReference type="Gene3D" id="3.40.50.740">
    <property type="match status" value="1"/>
</dbReference>
<dbReference type="InterPro" id="IPR006657">
    <property type="entry name" value="MoPterin_dinucl-bd_dom"/>
</dbReference>
<name>A0ABV8M145_9ACTN</name>
<dbReference type="InterPro" id="IPR009010">
    <property type="entry name" value="Asp_de-COase-like_dom_sf"/>
</dbReference>
<organism evidence="7 8">
    <name type="scientific">Hamadaea flava</name>
    <dbReference type="NCBI Taxonomy" id="1742688"/>
    <lineage>
        <taxon>Bacteria</taxon>
        <taxon>Bacillati</taxon>
        <taxon>Actinomycetota</taxon>
        <taxon>Actinomycetes</taxon>
        <taxon>Micromonosporales</taxon>
        <taxon>Micromonosporaceae</taxon>
        <taxon>Hamadaea</taxon>
    </lineage>
</organism>
<keyword evidence="3" id="KW-0408">Iron</keyword>
<keyword evidence="1" id="KW-0004">4Fe-4S</keyword>
<dbReference type="InterPro" id="IPR006963">
    <property type="entry name" value="Mopterin_OxRdtase_4Fe-4S_dom"/>
</dbReference>
<protein>
    <submittedName>
        <fullName evidence="7">Molybdopterin oxidoreductase family protein</fullName>
    </submittedName>
</protein>
<dbReference type="CDD" id="cd00508">
    <property type="entry name" value="MopB_CT_Fdh-Nap-like"/>
    <property type="match status" value="1"/>
</dbReference>
<feature type="domain" description="4Fe-4S Mo/W bis-MGD-type" evidence="6">
    <location>
        <begin position="33"/>
        <end position="88"/>
    </location>
</feature>
<keyword evidence="8" id="KW-1185">Reference proteome</keyword>
<dbReference type="EMBL" id="JBHSAY010000029">
    <property type="protein sequence ID" value="MFC4136314.1"/>
    <property type="molecule type" value="Genomic_DNA"/>
</dbReference>
<dbReference type="InterPro" id="IPR006656">
    <property type="entry name" value="Mopterin_OxRdtase"/>
</dbReference>
<dbReference type="InterPro" id="IPR027467">
    <property type="entry name" value="MopterinOxRdtase_cofactor_BS"/>
</dbReference>
<evidence type="ECO:0000256" key="5">
    <source>
        <dbReference type="SAM" id="MobiDB-lite"/>
    </source>
</evidence>
<keyword evidence="4" id="KW-0411">Iron-sulfur</keyword>